<protein>
    <submittedName>
        <fullName evidence="1">Uncharacterized protein</fullName>
    </submittedName>
</protein>
<accession>A0A1Q9CMS0</accession>
<gene>
    <name evidence="1" type="ORF">AK812_SmicGene34934</name>
</gene>
<dbReference type="EMBL" id="LSRX01001058">
    <property type="protein sequence ID" value="OLP84229.1"/>
    <property type="molecule type" value="Genomic_DNA"/>
</dbReference>
<proteinExistence type="predicted"/>
<dbReference type="Proteomes" id="UP000186817">
    <property type="component" value="Unassembled WGS sequence"/>
</dbReference>
<organism evidence="1 2">
    <name type="scientific">Symbiodinium microadriaticum</name>
    <name type="common">Dinoflagellate</name>
    <name type="synonym">Zooxanthella microadriatica</name>
    <dbReference type="NCBI Taxonomy" id="2951"/>
    <lineage>
        <taxon>Eukaryota</taxon>
        <taxon>Sar</taxon>
        <taxon>Alveolata</taxon>
        <taxon>Dinophyceae</taxon>
        <taxon>Suessiales</taxon>
        <taxon>Symbiodiniaceae</taxon>
        <taxon>Symbiodinium</taxon>
    </lineage>
</organism>
<reference evidence="1 2" key="1">
    <citation type="submission" date="2016-02" db="EMBL/GenBank/DDBJ databases">
        <title>Genome analysis of coral dinoflagellate symbionts highlights evolutionary adaptations to a symbiotic lifestyle.</title>
        <authorList>
            <person name="Aranda M."/>
            <person name="Li Y."/>
            <person name="Liew Y.J."/>
            <person name="Baumgarten S."/>
            <person name="Simakov O."/>
            <person name="Wilson M."/>
            <person name="Piel J."/>
            <person name="Ashoor H."/>
            <person name="Bougouffa S."/>
            <person name="Bajic V.B."/>
            <person name="Ryu T."/>
            <person name="Ravasi T."/>
            <person name="Bayer T."/>
            <person name="Micklem G."/>
            <person name="Kim H."/>
            <person name="Bhak J."/>
            <person name="Lajeunesse T.C."/>
            <person name="Voolstra C.R."/>
        </authorList>
    </citation>
    <scope>NUCLEOTIDE SEQUENCE [LARGE SCALE GENOMIC DNA]</scope>
    <source>
        <strain evidence="1 2">CCMP2467</strain>
    </source>
</reference>
<sequence>MAISLTAALHIRAAATDILLELLDQVKESQHCYRVYQRMLGFEDTPAMSTLIRASLHMHIQRRRDFMTGVHLKSTSQKVRAVVEHHGDSVVSGVTASVAVLPYADSFACSECWRDLQWPLALPRKFPLWRPLKKGVQSSRNSATPNREMAKVPLEPLEALGMVPCSRRRSVSMDRGGHKPDWSNSQWSKDWKGNTGSSYDNDEVKEMQKVISMMQRLVLRHEDSINLLKLDFSFVAHMRLNIPVSVVHMLYVAADGWRKLKAQEPQKLDRPMRTSLFVCFFAELKTRIQALDSRPADVDKMAELGWLVKGAPVTWQYLKWDAATQRHVIDTAKPPLPNTEILEHVDTLLANVVTTNRLARFHPTRPLADGMQGESIVFLIQVGNLGDACVSIRSSLKALCYNAVMLAVISPRRTNMPPQKRQRRAPTEAVQPYEGEGASGTLEDSMDLDCLLEEVECQWSPDVSGVATGAMEAPARTLGGIFMVGSCPLTSYEQDLRYACARQQVYLIRNVSLSGLCVPSECKAEALACGMVSSGQATWGQLQRLLSFLPEDNRIRWNQEPNVSNVSMQRPKRFTIGAWNFGNMAGVMRSSMQFPWTARALAGVISTFNEELRFSTCHALTLELGHLPSMLSAALMGPGPPSLIDPGESAEIVFAGVAS</sequence>
<dbReference type="AlphaFoldDB" id="A0A1Q9CMS0"/>
<comment type="caution">
    <text evidence="1">The sequence shown here is derived from an EMBL/GenBank/DDBJ whole genome shotgun (WGS) entry which is preliminary data.</text>
</comment>
<evidence type="ECO:0000313" key="1">
    <source>
        <dbReference type="EMBL" id="OLP84229.1"/>
    </source>
</evidence>
<name>A0A1Q9CMS0_SYMMI</name>
<evidence type="ECO:0000313" key="2">
    <source>
        <dbReference type="Proteomes" id="UP000186817"/>
    </source>
</evidence>
<keyword evidence="2" id="KW-1185">Reference proteome</keyword>
<dbReference type="OrthoDB" id="408967at2759"/>